<evidence type="ECO:0000256" key="1">
    <source>
        <dbReference type="SAM" id="MobiDB-lite"/>
    </source>
</evidence>
<proteinExistence type="predicted"/>
<evidence type="ECO:0000313" key="3">
    <source>
        <dbReference type="Proteomes" id="UP000007306"/>
    </source>
</evidence>
<protein>
    <submittedName>
        <fullName evidence="2">Uncharacterized protein</fullName>
    </submittedName>
</protein>
<dbReference type="Gramene" id="ORGLA09G0147900.1">
    <property type="protein sequence ID" value="ORGLA09G0147900.1"/>
    <property type="gene ID" value="ORGLA09G0147900"/>
</dbReference>
<evidence type="ECO:0000313" key="2">
    <source>
        <dbReference type="EnsemblPlants" id="ORGLA09G0147900.1"/>
    </source>
</evidence>
<dbReference type="Proteomes" id="UP000007306">
    <property type="component" value="Chromosome 9"/>
</dbReference>
<reference evidence="2 3" key="2">
    <citation type="submission" date="2018-04" db="EMBL/GenBank/DDBJ databases">
        <title>OglaRS2 (Oryza glaberrima Reference Sequence Version 2).</title>
        <authorList>
            <person name="Zhang J."/>
            <person name="Kudrna D."/>
            <person name="Lee S."/>
            <person name="Talag J."/>
            <person name="Rajasekar S."/>
            <person name="Wing R.A."/>
        </authorList>
    </citation>
    <scope>NUCLEOTIDE SEQUENCE [LARGE SCALE GENOMIC DNA]</scope>
    <source>
        <strain evidence="2 3">cv. IRGC 96717</strain>
    </source>
</reference>
<dbReference type="EnsemblPlants" id="ORGLA09G0147900.1">
    <property type="protein sequence ID" value="ORGLA09G0147900.1"/>
    <property type="gene ID" value="ORGLA09G0147900"/>
</dbReference>
<organism evidence="2 3">
    <name type="scientific">Oryza glaberrima</name>
    <name type="common">African rice</name>
    <dbReference type="NCBI Taxonomy" id="4538"/>
    <lineage>
        <taxon>Eukaryota</taxon>
        <taxon>Viridiplantae</taxon>
        <taxon>Streptophyta</taxon>
        <taxon>Embryophyta</taxon>
        <taxon>Tracheophyta</taxon>
        <taxon>Spermatophyta</taxon>
        <taxon>Magnoliopsida</taxon>
        <taxon>Liliopsida</taxon>
        <taxon>Poales</taxon>
        <taxon>Poaceae</taxon>
        <taxon>BOP clade</taxon>
        <taxon>Oryzoideae</taxon>
        <taxon>Oryzeae</taxon>
        <taxon>Oryzinae</taxon>
        <taxon>Oryza</taxon>
    </lineage>
</organism>
<keyword evidence="3" id="KW-1185">Reference proteome</keyword>
<name>I1QR00_ORYGL</name>
<sequence>MAGERGGRRGDQWEWWWRESSPFVGVGASGVRLVALRHQLLLQLLPPRGESPPACPPQSSRGGTARRGNGWMDSGVGNGGSSNRVAN</sequence>
<accession>I1QR00</accession>
<feature type="region of interest" description="Disordered" evidence="1">
    <location>
        <begin position="45"/>
        <end position="87"/>
    </location>
</feature>
<dbReference type="AlphaFoldDB" id="I1QR00"/>
<dbReference type="HOGENOM" id="CLU_2531197_0_0_1"/>
<reference evidence="2" key="1">
    <citation type="submission" date="2015-06" db="UniProtKB">
        <authorList>
            <consortium name="EnsemblPlants"/>
        </authorList>
    </citation>
    <scope>IDENTIFICATION</scope>
</reference>